<dbReference type="InterPro" id="IPR029787">
    <property type="entry name" value="Nucleotide_cyclase"/>
</dbReference>
<comment type="cofactor">
    <cofactor evidence="1">
        <name>Mg(2+)</name>
        <dbReference type="ChEBI" id="CHEBI:18420"/>
    </cofactor>
</comment>
<dbReference type="InterPro" id="IPR043128">
    <property type="entry name" value="Rev_trsase/Diguanyl_cyclase"/>
</dbReference>
<evidence type="ECO:0000313" key="6">
    <source>
        <dbReference type="EMBL" id="SFM29269.1"/>
    </source>
</evidence>
<accession>A0A1I4PNE6</accession>
<dbReference type="STRING" id="195064.SAMN05421721_10285"/>
<dbReference type="EMBL" id="FOUO01000002">
    <property type="protein sequence ID" value="SFM29269.1"/>
    <property type="molecule type" value="Genomic_DNA"/>
</dbReference>
<dbReference type="PANTHER" id="PTHR45138">
    <property type="entry name" value="REGULATORY COMPONENTS OF SENSORY TRANSDUCTION SYSTEM"/>
    <property type="match status" value="1"/>
</dbReference>
<evidence type="ECO:0000256" key="2">
    <source>
        <dbReference type="ARBA" id="ARBA00012528"/>
    </source>
</evidence>
<feature type="domain" description="GGDEF" evidence="5">
    <location>
        <begin position="350"/>
        <end position="485"/>
    </location>
</feature>
<dbReference type="RefSeq" id="WP_090483503.1">
    <property type="nucleotide sequence ID" value="NZ_FOUO01000002.1"/>
</dbReference>
<dbReference type="Pfam" id="PF00990">
    <property type="entry name" value="GGDEF"/>
    <property type="match status" value="1"/>
</dbReference>
<name>A0A1I4PNE6_ECTMO</name>
<dbReference type="SUPFAM" id="SSF55073">
    <property type="entry name" value="Nucleotide cyclase"/>
    <property type="match status" value="1"/>
</dbReference>
<keyword evidence="4" id="KW-0472">Membrane</keyword>
<dbReference type="GO" id="GO:0052621">
    <property type="term" value="F:diguanylate cyclase activity"/>
    <property type="evidence" value="ECO:0007669"/>
    <property type="project" value="UniProtKB-EC"/>
</dbReference>
<evidence type="ECO:0000256" key="1">
    <source>
        <dbReference type="ARBA" id="ARBA00001946"/>
    </source>
</evidence>
<keyword evidence="7" id="KW-1185">Reference proteome</keyword>
<feature type="transmembrane region" description="Helical" evidence="4">
    <location>
        <begin position="281"/>
        <end position="303"/>
    </location>
</feature>
<dbReference type="PROSITE" id="PS50887">
    <property type="entry name" value="GGDEF"/>
    <property type="match status" value="1"/>
</dbReference>
<dbReference type="FunFam" id="3.30.70.270:FF:000001">
    <property type="entry name" value="Diguanylate cyclase domain protein"/>
    <property type="match status" value="1"/>
</dbReference>
<dbReference type="InterPro" id="IPR000160">
    <property type="entry name" value="GGDEF_dom"/>
</dbReference>
<sequence length="493" mass="54772">MPLKPFRPSIALVYLVLGGSFALLSLTFYVAGFQPLAERLREAHGQIIDHTLDSTRWLVQGALDRHIALARQTASRSAIRQQQVRYLAGKMDLADLRAFANPKLRDALKANEELLGIRRLGPDGTPLLQVGWSPDPLPEASRCTLPETGDQEGGVRIHGPFPLKGRQVLVYCSPLHGPGGERIGMDQLLMDAAPVQEILETPHGEDPDTVTLGVVTADGRLLFWPRGAIYQDARQRLQAHLAGNPIGDGIHIHYRPLASVDWRIYGVVHTRAFFAETNRQLWRLSGLLAILAALIFVAKILALRPIIRALTQMHHLTERAHRDGMTGLFNHAHMQQLIDREIERSQRYHSPFSILMMDIDHFKEINDTHGHPVGDAFLRHIARILKDWARTSDLAARYGGEEFMVILPETDPHGALSMAERLREEIARQPLEHRGQKLKITVSIGVVSCAGKAVGPSRTQLVRAVDDALYTSKRGGRDRVTQTVIDTAIPAGA</sequence>
<gene>
    <name evidence="6" type="ORF">SAMN05421721_10285</name>
</gene>
<protein>
    <recommendedName>
        <fullName evidence="2">diguanylate cyclase</fullName>
        <ecNumber evidence="2">2.7.7.65</ecNumber>
    </recommendedName>
</protein>
<evidence type="ECO:0000313" key="7">
    <source>
        <dbReference type="Proteomes" id="UP000199556"/>
    </source>
</evidence>
<dbReference type="CDD" id="cd18773">
    <property type="entry name" value="PDC1_HK_sensor"/>
    <property type="match status" value="1"/>
</dbReference>
<keyword evidence="4" id="KW-1133">Transmembrane helix</keyword>
<dbReference type="CDD" id="cd01949">
    <property type="entry name" value="GGDEF"/>
    <property type="match status" value="1"/>
</dbReference>
<dbReference type="Proteomes" id="UP000199556">
    <property type="component" value="Unassembled WGS sequence"/>
</dbReference>
<feature type="transmembrane region" description="Helical" evidence="4">
    <location>
        <begin position="12"/>
        <end position="31"/>
    </location>
</feature>
<organism evidence="6 7">
    <name type="scientific">Ectothiorhodospira mobilis</name>
    <dbReference type="NCBI Taxonomy" id="195064"/>
    <lineage>
        <taxon>Bacteria</taxon>
        <taxon>Pseudomonadati</taxon>
        <taxon>Pseudomonadota</taxon>
        <taxon>Gammaproteobacteria</taxon>
        <taxon>Chromatiales</taxon>
        <taxon>Ectothiorhodospiraceae</taxon>
        <taxon>Ectothiorhodospira</taxon>
    </lineage>
</organism>
<dbReference type="NCBIfam" id="TIGR00254">
    <property type="entry name" value="GGDEF"/>
    <property type="match status" value="1"/>
</dbReference>
<evidence type="ECO:0000259" key="5">
    <source>
        <dbReference type="PROSITE" id="PS50887"/>
    </source>
</evidence>
<dbReference type="EC" id="2.7.7.65" evidence="2"/>
<proteinExistence type="predicted"/>
<keyword evidence="4" id="KW-0812">Transmembrane</keyword>
<evidence type="ECO:0000256" key="3">
    <source>
        <dbReference type="ARBA" id="ARBA00034247"/>
    </source>
</evidence>
<evidence type="ECO:0000256" key="4">
    <source>
        <dbReference type="SAM" id="Phobius"/>
    </source>
</evidence>
<dbReference type="Gene3D" id="3.30.70.270">
    <property type="match status" value="1"/>
</dbReference>
<dbReference type="PANTHER" id="PTHR45138:SF9">
    <property type="entry name" value="DIGUANYLATE CYCLASE DGCM-RELATED"/>
    <property type="match status" value="1"/>
</dbReference>
<dbReference type="OrthoDB" id="9812260at2"/>
<dbReference type="AlphaFoldDB" id="A0A1I4PNE6"/>
<comment type="catalytic activity">
    <reaction evidence="3">
        <text>2 GTP = 3',3'-c-di-GMP + 2 diphosphate</text>
        <dbReference type="Rhea" id="RHEA:24898"/>
        <dbReference type="ChEBI" id="CHEBI:33019"/>
        <dbReference type="ChEBI" id="CHEBI:37565"/>
        <dbReference type="ChEBI" id="CHEBI:58805"/>
        <dbReference type="EC" id="2.7.7.65"/>
    </reaction>
</comment>
<reference evidence="6 7" key="1">
    <citation type="submission" date="2016-10" db="EMBL/GenBank/DDBJ databases">
        <authorList>
            <person name="de Groot N.N."/>
        </authorList>
    </citation>
    <scope>NUCLEOTIDE SEQUENCE [LARGE SCALE GENOMIC DNA]</scope>
    <source>
        <strain evidence="6 7">DSM 4180</strain>
    </source>
</reference>
<dbReference type="SMART" id="SM00267">
    <property type="entry name" value="GGDEF"/>
    <property type="match status" value="1"/>
</dbReference>
<dbReference type="InterPro" id="IPR050469">
    <property type="entry name" value="Diguanylate_Cyclase"/>
</dbReference>